<dbReference type="PANTHER" id="PTHR15615">
    <property type="match status" value="1"/>
</dbReference>
<dbReference type="GO" id="GO:0019901">
    <property type="term" value="F:protein kinase binding"/>
    <property type="evidence" value="ECO:0007669"/>
    <property type="project" value="InterPro"/>
</dbReference>
<dbReference type="FunCoup" id="F1A0Q6">
    <property type="interactions" value="260"/>
</dbReference>
<dbReference type="eggNOG" id="KOG1674">
    <property type="taxonomic scope" value="Eukaryota"/>
</dbReference>
<dbReference type="CDD" id="cd20558">
    <property type="entry name" value="CYCLIN_ScPCL7-like"/>
    <property type="match status" value="1"/>
</dbReference>
<evidence type="ECO:0000313" key="2">
    <source>
        <dbReference type="EMBL" id="EGC30214.1"/>
    </source>
</evidence>
<dbReference type="InterPro" id="IPR036915">
    <property type="entry name" value="Cyclin-like_sf"/>
</dbReference>
<dbReference type="Pfam" id="PF08613">
    <property type="entry name" value="Cyclin"/>
    <property type="match status" value="1"/>
</dbReference>
<dbReference type="SUPFAM" id="SSF47954">
    <property type="entry name" value="Cyclin-like"/>
    <property type="match status" value="1"/>
</dbReference>
<dbReference type="Proteomes" id="UP000001064">
    <property type="component" value="Unassembled WGS sequence"/>
</dbReference>
<feature type="region of interest" description="Disordered" evidence="1">
    <location>
        <begin position="118"/>
        <end position="203"/>
    </location>
</feature>
<evidence type="ECO:0000313" key="3">
    <source>
        <dbReference type="Proteomes" id="UP000001064"/>
    </source>
</evidence>
<dbReference type="STRING" id="5786.F1A0Q6"/>
<dbReference type="OMA" id="KYLPFGT"/>
<dbReference type="InterPro" id="IPR013922">
    <property type="entry name" value="Cyclin_PHO80-like"/>
</dbReference>
<dbReference type="GeneID" id="10510959"/>
<reference evidence="3" key="1">
    <citation type="journal article" date="2011" name="Genome Biol.">
        <title>Comparative genomics of the social amoebae Dictyostelium discoideum and Dictyostelium purpureum.</title>
        <authorList>
            <consortium name="US DOE Joint Genome Institute (JGI-PGF)"/>
            <person name="Sucgang R."/>
            <person name="Kuo A."/>
            <person name="Tian X."/>
            <person name="Salerno W."/>
            <person name="Parikh A."/>
            <person name="Feasley C.L."/>
            <person name="Dalin E."/>
            <person name="Tu H."/>
            <person name="Huang E."/>
            <person name="Barry K."/>
            <person name="Lindquist E."/>
            <person name="Shapiro H."/>
            <person name="Bruce D."/>
            <person name="Schmutz J."/>
            <person name="Salamov A."/>
            <person name="Fey P."/>
            <person name="Gaudet P."/>
            <person name="Anjard C."/>
            <person name="Babu M.M."/>
            <person name="Basu S."/>
            <person name="Bushmanova Y."/>
            <person name="van der Wel H."/>
            <person name="Katoh-Kurasawa M."/>
            <person name="Dinh C."/>
            <person name="Coutinho P.M."/>
            <person name="Saito T."/>
            <person name="Elias M."/>
            <person name="Schaap P."/>
            <person name="Kay R.R."/>
            <person name="Henrissat B."/>
            <person name="Eichinger L."/>
            <person name="Rivero F."/>
            <person name="Putnam N.H."/>
            <person name="West C.M."/>
            <person name="Loomis W.F."/>
            <person name="Chisholm R.L."/>
            <person name="Shaulsky G."/>
            <person name="Strassmann J.E."/>
            <person name="Queller D.C."/>
            <person name="Kuspa A."/>
            <person name="Grigoriev I.V."/>
        </authorList>
    </citation>
    <scope>NUCLEOTIDE SEQUENCE [LARGE SCALE GENOMIC DNA]</scope>
    <source>
        <strain evidence="3">QSDP1</strain>
    </source>
</reference>
<dbReference type="Gene3D" id="1.10.472.10">
    <property type="entry name" value="Cyclin-like"/>
    <property type="match status" value="1"/>
</dbReference>
<feature type="compositionally biased region" description="Low complexity" evidence="1">
    <location>
        <begin position="164"/>
        <end position="185"/>
    </location>
</feature>
<organism evidence="2 3">
    <name type="scientific">Dictyostelium purpureum</name>
    <name type="common">Slime mold</name>
    <dbReference type="NCBI Taxonomy" id="5786"/>
    <lineage>
        <taxon>Eukaryota</taxon>
        <taxon>Amoebozoa</taxon>
        <taxon>Evosea</taxon>
        <taxon>Eumycetozoa</taxon>
        <taxon>Dictyostelia</taxon>
        <taxon>Dictyosteliales</taxon>
        <taxon>Dictyosteliaceae</taxon>
        <taxon>Dictyostelium</taxon>
    </lineage>
</organism>
<dbReference type="AlphaFoldDB" id="F1A0Q6"/>
<dbReference type="GO" id="GO:0005634">
    <property type="term" value="C:nucleus"/>
    <property type="evidence" value="ECO:0000318"/>
    <property type="project" value="GO_Central"/>
</dbReference>
<evidence type="ECO:0000256" key="1">
    <source>
        <dbReference type="SAM" id="MobiDB-lite"/>
    </source>
</evidence>
<feature type="region of interest" description="Disordered" evidence="1">
    <location>
        <begin position="594"/>
        <end position="637"/>
    </location>
</feature>
<dbReference type="KEGG" id="dpp:DICPUDRAFT_99601"/>
<dbReference type="GO" id="GO:0016538">
    <property type="term" value="F:cyclin-dependent protein serine/threonine kinase regulator activity"/>
    <property type="evidence" value="ECO:0000318"/>
    <property type="project" value="GO_Central"/>
</dbReference>
<feature type="compositionally biased region" description="Low complexity" evidence="1">
    <location>
        <begin position="524"/>
        <end position="541"/>
    </location>
</feature>
<dbReference type="OrthoDB" id="337735at2759"/>
<gene>
    <name evidence="2" type="ORF">DICPUDRAFT_99601</name>
</gene>
<feature type="compositionally biased region" description="Basic and acidic residues" evidence="1">
    <location>
        <begin position="150"/>
        <end position="160"/>
    </location>
</feature>
<feature type="compositionally biased region" description="Low complexity" evidence="1">
    <location>
        <begin position="44"/>
        <end position="55"/>
    </location>
</feature>
<evidence type="ECO:0008006" key="4">
    <source>
        <dbReference type="Google" id="ProtNLM"/>
    </source>
</evidence>
<dbReference type="GO" id="GO:0006972">
    <property type="term" value="P:hyperosmotic response"/>
    <property type="evidence" value="ECO:0007669"/>
    <property type="project" value="EnsemblProtists"/>
</dbReference>
<keyword evidence="3" id="KW-1185">Reference proteome</keyword>
<feature type="compositionally biased region" description="Low complexity" evidence="1">
    <location>
        <begin position="430"/>
        <end position="447"/>
    </location>
</feature>
<protein>
    <recommendedName>
        <fullName evidence="4">Cyclin-like domain-containing protein</fullName>
    </recommendedName>
</protein>
<feature type="region of interest" description="Disordered" evidence="1">
    <location>
        <begin position="29"/>
        <end position="88"/>
    </location>
</feature>
<feature type="compositionally biased region" description="Low complexity" evidence="1">
    <location>
        <begin position="78"/>
        <end position="88"/>
    </location>
</feature>
<accession>F1A0Q6</accession>
<dbReference type="PANTHER" id="PTHR15615:SF108">
    <property type="entry name" value="PROTEIN CNPPD1"/>
    <property type="match status" value="1"/>
</dbReference>
<sequence>MYSKSQTVSPKPVFLTALPSSISAPSLLLLQKPTGAGSHRKQRQNSNSNKNKPQNVEQKERKNSNNKNSSQKRKHSNNKNNNGNNSISTNNIVIKCEEFSKEDETTNFFNKLAITNQQHKPQLSQQQPPFQQQQSSKSISSSSAPQTISGDKKETEKIEQLGESGAASSINSTSSNISQNDSKSNCSPEEEIESSFEEKNSNNEQEGCEVVLEILPISIDEETLKHYTSFLSVLSEIIVNMCQDIDSNSPQLDVLSPSSTLPSSKTTSSLTTIEKFQVFNVDQVPEISIQAYIQRVFKYLPFGTDIFIISTIYLDRLIQNNHELAITPLNIHRLFMGSIIVASKFHNDKALNNRYYAQVGGISLSEMNQLEIHFLLLLNWKLNIDAEIFNAFKNSIQSKIDILDQKIRKLTLEKEKEKEKEEKEKEILNNDEQCNSNNQNKQLNNAQPTQPKRYVTIVETDTNNSSTNNSNKNYTPKNNKFNNKNSQSTSQFSRIINNNRNSSKISYHHPNYLTYPLAPNHFPQQQQQQQQQQQHIQPQQSHYYAQPQYYNQQQQYYSHYQYNQQLSYYQQYQEYYQQQQHNSQNYLFDYSSSYDDGSTLSSSPSTSPVLSSSSTSTASSSLSSSQSYQASAAPQQPHSWQNAYYYNYHASSYQ</sequence>
<feature type="compositionally biased region" description="Low complexity" evidence="1">
    <location>
        <begin position="462"/>
        <end position="505"/>
    </location>
</feature>
<feature type="region of interest" description="Disordered" evidence="1">
    <location>
        <begin position="415"/>
        <end position="541"/>
    </location>
</feature>
<name>F1A0Q6_DICPU</name>
<feature type="compositionally biased region" description="Low complexity" evidence="1">
    <location>
        <begin position="118"/>
        <end position="149"/>
    </location>
</feature>
<dbReference type="GO" id="GO:0000307">
    <property type="term" value="C:cyclin-dependent protein kinase holoenzyme complex"/>
    <property type="evidence" value="ECO:0000318"/>
    <property type="project" value="GO_Central"/>
</dbReference>
<dbReference type="RefSeq" id="XP_003293250.1">
    <property type="nucleotide sequence ID" value="XM_003293202.1"/>
</dbReference>
<proteinExistence type="predicted"/>
<dbReference type="InParanoid" id="F1A0Q6"/>
<dbReference type="EMBL" id="GL871347">
    <property type="protein sequence ID" value="EGC30214.1"/>
    <property type="molecule type" value="Genomic_DNA"/>
</dbReference>
<feature type="compositionally biased region" description="Basic and acidic residues" evidence="1">
    <location>
        <begin position="415"/>
        <end position="428"/>
    </location>
</feature>
<dbReference type="VEuPathDB" id="AmoebaDB:DICPUDRAFT_99601"/>